<protein>
    <submittedName>
        <fullName evidence="2">Sel1 repeat family protein</fullName>
    </submittedName>
</protein>
<gene>
    <name evidence="2" type="ORF">ABI_12080</name>
</gene>
<evidence type="ECO:0000313" key="3">
    <source>
        <dbReference type="Proteomes" id="UP000006512"/>
    </source>
</evidence>
<dbReference type="Proteomes" id="UP000006512">
    <property type="component" value="Unassembled WGS sequence"/>
</dbReference>
<dbReference type="PANTHER" id="PTHR11102:SF160">
    <property type="entry name" value="ERAD-ASSOCIATED E3 UBIQUITIN-PROTEIN LIGASE COMPONENT HRD3"/>
    <property type="match status" value="1"/>
</dbReference>
<feature type="compositionally biased region" description="Basic and acidic residues" evidence="1">
    <location>
        <begin position="223"/>
        <end position="234"/>
    </location>
</feature>
<dbReference type="InterPro" id="IPR050767">
    <property type="entry name" value="Sel1_AlgK"/>
</dbReference>
<dbReference type="Gene3D" id="1.25.40.10">
    <property type="entry name" value="Tetratricopeptide repeat domain"/>
    <property type="match status" value="1"/>
</dbReference>
<dbReference type="AlphaFoldDB" id="F4QHN4"/>
<evidence type="ECO:0000313" key="2">
    <source>
        <dbReference type="EMBL" id="EGF92771.1"/>
    </source>
</evidence>
<reference evidence="3" key="1">
    <citation type="submission" date="2011-03" db="EMBL/GenBank/DDBJ databases">
        <title>Draft genome sequence of Brevundimonas diminuta.</title>
        <authorList>
            <person name="Brown P.J.B."/>
            <person name="Buechlein A."/>
            <person name="Hemmerich C."/>
            <person name="Brun Y.V."/>
        </authorList>
    </citation>
    <scope>NUCLEOTIDE SEQUENCE [LARGE SCALE GENOMIC DNA]</scope>
    <source>
        <strain evidence="3">C19</strain>
    </source>
</reference>
<dbReference type="InterPro" id="IPR006597">
    <property type="entry name" value="Sel1-like"/>
</dbReference>
<dbReference type="SMART" id="SM00671">
    <property type="entry name" value="SEL1"/>
    <property type="match status" value="5"/>
</dbReference>
<dbReference type="Pfam" id="PF08238">
    <property type="entry name" value="Sel1"/>
    <property type="match status" value="4"/>
</dbReference>
<dbReference type="STRING" id="715226.ABI_12080"/>
<keyword evidence="3" id="KW-1185">Reference proteome</keyword>
<dbReference type="SUPFAM" id="SSF81901">
    <property type="entry name" value="HCP-like"/>
    <property type="match status" value="1"/>
</dbReference>
<feature type="region of interest" description="Disordered" evidence="1">
    <location>
        <begin position="223"/>
        <end position="248"/>
    </location>
</feature>
<dbReference type="EMBL" id="GL883077">
    <property type="protein sequence ID" value="EGF92771.1"/>
    <property type="molecule type" value="Genomic_DNA"/>
</dbReference>
<evidence type="ECO:0000256" key="1">
    <source>
        <dbReference type="SAM" id="MobiDB-lite"/>
    </source>
</evidence>
<proteinExistence type="predicted"/>
<dbReference type="InterPro" id="IPR011990">
    <property type="entry name" value="TPR-like_helical_dom_sf"/>
</dbReference>
<name>F4QHN4_9CAUL</name>
<dbReference type="HOGENOM" id="CLU_1118376_0_0_5"/>
<dbReference type="eggNOG" id="COG0790">
    <property type="taxonomic scope" value="Bacteria"/>
</dbReference>
<dbReference type="Pfam" id="PF13432">
    <property type="entry name" value="TPR_16"/>
    <property type="match status" value="1"/>
</dbReference>
<organism evidence="2 3">
    <name type="scientific">Asticcacaulis biprosthecium C19</name>
    <dbReference type="NCBI Taxonomy" id="715226"/>
    <lineage>
        <taxon>Bacteria</taxon>
        <taxon>Pseudomonadati</taxon>
        <taxon>Pseudomonadota</taxon>
        <taxon>Alphaproteobacteria</taxon>
        <taxon>Caulobacterales</taxon>
        <taxon>Caulobacteraceae</taxon>
        <taxon>Asticcacaulis</taxon>
    </lineage>
</organism>
<dbReference type="PANTHER" id="PTHR11102">
    <property type="entry name" value="SEL-1-LIKE PROTEIN"/>
    <property type="match status" value="1"/>
</dbReference>
<sequence>MDYRAGLQALSQGNQTQGVQRLEKAAEAGHAQAMLKLGDIRNADAGDANGDAAIAWYGKAANVGNIEAARKLGIAHATGLGRNEPDPAKALPPLETAAKAGDAEAQLHLGQVLIVLKRYEEAITWLTRAGGAGQARAWYLLGEMYYQQQTVKQDIEKAFGYYGKGAEAGNDEAQLMYSFFYLTGRGTRKDKAEAYKWALIADEASSPKSRGALKFLEPKLSDADKTEGKARAEAWRAANPTKVPKLAK</sequence>
<accession>F4QHN4</accession>